<comment type="caution">
    <text evidence="1">The sequence shown here is derived from an EMBL/GenBank/DDBJ whole genome shotgun (WGS) entry which is preliminary data.</text>
</comment>
<name>A0ACC0NKJ8_RHOML</name>
<gene>
    <name evidence="1" type="ORF">RHMOL_Rhmol06G0320000</name>
</gene>
<evidence type="ECO:0000313" key="1">
    <source>
        <dbReference type="EMBL" id="KAI8553123.1"/>
    </source>
</evidence>
<reference evidence="1" key="1">
    <citation type="submission" date="2022-02" db="EMBL/GenBank/DDBJ databases">
        <title>Plant Genome Project.</title>
        <authorList>
            <person name="Zhang R.-G."/>
        </authorList>
    </citation>
    <scope>NUCLEOTIDE SEQUENCE</scope>
    <source>
        <strain evidence="1">AT1</strain>
    </source>
</reference>
<proteinExistence type="predicted"/>
<evidence type="ECO:0000313" key="2">
    <source>
        <dbReference type="Proteomes" id="UP001062846"/>
    </source>
</evidence>
<dbReference type="EMBL" id="CM046393">
    <property type="protein sequence ID" value="KAI8553123.1"/>
    <property type="molecule type" value="Genomic_DNA"/>
</dbReference>
<dbReference type="Proteomes" id="UP001062846">
    <property type="component" value="Chromosome 6"/>
</dbReference>
<organism evidence="1 2">
    <name type="scientific">Rhododendron molle</name>
    <name type="common">Chinese azalea</name>
    <name type="synonym">Azalea mollis</name>
    <dbReference type="NCBI Taxonomy" id="49168"/>
    <lineage>
        <taxon>Eukaryota</taxon>
        <taxon>Viridiplantae</taxon>
        <taxon>Streptophyta</taxon>
        <taxon>Embryophyta</taxon>
        <taxon>Tracheophyta</taxon>
        <taxon>Spermatophyta</taxon>
        <taxon>Magnoliopsida</taxon>
        <taxon>eudicotyledons</taxon>
        <taxon>Gunneridae</taxon>
        <taxon>Pentapetalae</taxon>
        <taxon>asterids</taxon>
        <taxon>Ericales</taxon>
        <taxon>Ericaceae</taxon>
        <taxon>Ericoideae</taxon>
        <taxon>Rhodoreae</taxon>
        <taxon>Rhododendron</taxon>
    </lineage>
</organism>
<accession>A0ACC0NKJ8</accession>
<sequence>MPVAASGSVSHTPKSGGPKGVGKSFIASSDVVSVKNVNTFAILESTLSKEDEIQTTVDLEERAGLGLLGEVHWMTQHCGGSSFKHSVLKLSLAAVAYGIWCERNCGVFRKQRINLRDLIAKIKTDLRACLIT</sequence>
<keyword evidence="2" id="KW-1185">Reference proteome</keyword>
<protein>
    <submittedName>
        <fullName evidence="1">Uncharacterized protein</fullName>
    </submittedName>
</protein>